<dbReference type="InterPro" id="IPR001830">
    <property type="entry name" value="Glyco_trans_20"/>
</dbReference>
<dbReference type="Gene3D" id="3.40.50.1000">
    <property type="entry name" value="HAD superfamily/HAD-like"/>
    <property type="match status" value="1"/>
</dbReference>
<dbReference type="EMBL" id="LAZR01004862">
    <property type="protein sequence ID" value="KKN04939.1"/>
    <property type="molecule type" value="Genomic_DNA"/>
</dbReference>
<comment type="similarity">
    <text evidence="1">In the C-terminal section; belongs to the trehalose phosphatase family.</text>
</comment>
<dbReference type="InterPro" id="IPR006379">
    <property type="entry name" value="HAD-SF_hydro_IIB"/>
</dbReference>
<dbReference type="InterPro" id="IPR023214">
    <property type="entry name" value="HAD_sf"/>
</dbReference>
<comment type="caution">
    <text evidence="2">The sequence shown here is derived from an EMBL/GenBank/DDBJ whole genome shotgun (WGS) entry which is preliminary data.</text>
</comment>
<accession>A0A0F9MGB4</accession>
<dbReference type="Pfam" id="PF02358">
    <property type="entry name" value="Trehalose_PPase"/>
    <property type="match status" value="1"/>
</dbReference>
<dbReference type="CDD" id="cd01627">
    <property type="entry name" value="HAD_TPP"/>
    <property type="match status" value="1"/>
</dbReference>
<organism evidence="2">
    <name type="scientific">marine sediment metagenome</name>
    <dbReference type="NCBI Taxonomy" id="412755"/>
    <lineage>
        <taxon>unclassified sequences</taxon>
        <taxon>metagenomes</taxon>
        <taxon>ecological metagenomes</taxon>
    </lineage>
</organism>
<name>A0A0F9MGB4_9ZZZZ</name>
<dbReference type="GO" id="GO:0004805">
    <property type="term" value="F:trehalose-phosphatase activity"/>
    <property type="evidence" value="ECO:0007669"/>
    <property type="project" value="TreeGrafter"/>
</dbReference>
<gene>
    <name evidence="2" type="ORF">LCGC14_1092370</name>
</gene>
<dbReference type="GO" id="GO:0005829">
    <property type="term" value="C:cytosol"/>
    <property type="evidence" value="ECO:0007669"/>
    <property type="project" value="TreeGrafter"/>
</dbReference>
<dbReference type="GO" id="GO:0003825">
    <property type="term" value="F:alpha,alpha-trehalose-phosphate synthase (UDP-forming) activity"/>
    <property type="evidence" value="ECO:0007669"/>
    <property type="project" value="TreeGrafter"/>
</dbReference>
<dbReference type="PANTHER" id="PTHR10788">
    <property type="entry name" value="TREHALOSE-6-PHOSPHATE SYNTHASE"/>
    <property type="match status" value="1"/>
</dbReference>
<sequence>MFYQGITKAEIINVSNRLPVKIGKKIEKSTGGLVTAFEDIRDHYNIKWVGWSGSVINDQEKRDVLCKQLESENCIPVFLTKKEVSEYYHLFSNSSLWPLLHYFIAYSSYEQDWFNTYQNVNQKFAEVVAEMAQENGIVWVHDFHLMLFPKILKEMRPDLKIGFFLHTPFPSCDVFRCHPSRNELLLGLLGADLIGFHTFGYLRHFRSTILRILGIDSEIDAIQHQDRKISIGVFPIGISWKSFDKTMHSAKYESCLKKYGKNYEGKKVVLSVERLDYTKGIPEKLKAIDRYLAAHPDMHEKVVFVLIAIPSREKVECNRAIEEQVVKQISYINGKYSTINNIPVQFIFKSIKKPDLCALYSIADAALVTPLCDGMNLVAKEYIACQKDKAGVLILSEFAGAAQELFNAIIINPYDTDIFVQRIHEAISLSQENAQAMIKSMKENVIENSSENWARKFLESLTDVNNDSDFQITTDCLSTEDRHKLDRATKVAFFLDYDGTLREFENNPDTAYPTNEIFNILNHITSKKGREIYIISGRCKEDLENWFSGFNCTLIAEHGFFWKYVKDEKWQSFKEEVDLSWKREIFKILKHYALSTPGSFIEDKIASVVWHFRNSDPEFGESKARLLVDELSAMTAKMPIIVQHGKKIVEVCSQYINKGESLKYVLSNGSCDVIVCAGDDSTDEHMFQVGNSKVISIKIGKGETSAKYRFTTPSKFRNLLRELASTSG</sequence>
<dbReference type="CDD" id="cd03788">
    <property type="entry name" value="GT20_TPS"/>
    <property type="match status" value="1"/>
</dbReference>
<protein>
    <submittedName>
        <fullName evidence="2">Uncharacterized protein</fullName>
    </submittedName>
</protein>
<dbReference type="NCBIfam" id="TIGR00685">
    <property type="entry name" value="T6PP"/>
    <property type="match status" value="1"/>
</dbReference>
<dbReference type="PANTHER" id="PTHR10788:SF106">
    <property type="entry name" value="BCDNA.GH08860"/>
    <property type="match status" value="1"/>
</dbReference>
<dbReference type="InterPro" id="IPR036412">
    <property type="entry name" value="HAD-like_sf"/>
</dbReference>
<dbReference type="Gene3D" id="3.30.70.1020">
    <property type="entry name" value="Trehalose-6-phosphate phosphatase related protein, domain 2"/>
    <property type="match status" value="1"/>
</dbReference>
<dbReference type="Gene3D" id="3.40.50.2000">
    <property type="entry name" value="Glycogen Phosphorylase B"/>
    <property type="match status" value="2"/>
</dbReference>
<dbReference type="SUPFAM" id="SSF53756">
    <property type="entry name" value="UDP-Glycosyltransferase/glycogen phosphorylase"/>
    <property type="match status" value="1"/>
</dbReference>
<dbReference type="NCBIfam" id="NF011071">
    <property type="entry name" value="PRK14501.1"/>
    <property type="match status" value="1"/>
</dbReference>
<proteinExistence type="inferred from homology"/>
<dbReference type="AlphaFoldDB" id="A0A0F9MGB4"/>
<dbReference type="Pfam" id="PF00982">
    <property type="entry name" value="Glyco_transf_20"/>
    <property type="match status" value="1"/>
</dbReference>
<dbReference type="NCBIfam" id="TIGR01484">
    <property type="entry name" value="HAD-SF-IIB"/>
    <property type="match status" value="1"/>
</dbReference>
<evidence type="ECO:0000313" key="2">
    <source>
        <dbReference type="EMBL" id="KKN04939.1"/>
    </source>
</evidence>
<evidence type="ECO:0000256" key="1">
    <source>
        <dbReference type="ARBA" id="ARBA00006330"/>
    </source>
</evidence>
<reference evidence="2" key="1">
    <citation type="journal article" date="2015" name="Nature">
        <title>Complex archaea that bridge the gap between prokaryotes and eukaryotes.</title>
        <authorList>
            <person name="Spang A."/>
            <person name="Saw J.H."/>
            <person name="Jorgensen S.L."/>
            <person name="Zaremba-Niedzwiedzka K."/>
            <person name="Martijn J."/>
            <person name="Lind A.E."/>
            <person name="van Eijk R."/>
            <person name="Schleper C."/>
            <person name="Guy L."/>
            <person name="Ettema T.J."/>
        </authorList>
    </citation>
    <scope>NUCLEOTIDE SEQUENCE</scope>
</reference>
<dbReference type="SUPFAM" id="SSF56784">
    <property type="entry name" value="HAD-like"/>
    <property type="match status" value="1"/>
</dbReference>
<dbReference type="InterPro" id="IPR003337">
    <property type="entry name" value="Trehalose_PPase"/>
</dbReference>
<dbReference type="GO" id="GO:0005992">
    <property type="term" value="P:trehalose biosynthetic process"/>
    <property type="evidence" value="ECO:0007669"/>
    <property type="project" value="InterPro"/>
</dbReference>